<dbReference type="EMBL" id="CP016616">
    <property type="protein sequence ID" value="ANY77695.1"/>
    <property type="molecule type" value="Genomic_DNA"/>
</dbReference>
<proteinExistence type="inferred from homology"/>
<comment type="similarity">
    <text evidence="1">Belongs to the glycosyltransferase 2 family.</text>
</comment>
<evidence type="ECO:0000256" key="2">
    <source>
        <dbReference type="ARBA" id="ARBA00022676"/>
    </source>
</evidence>
<dbReference type="PANTHER" id="PTHR43179">
    <property type="entry name" value="RHAMNOSYLTRANSFERASE WBBL"/>
    <property type="match status" value="1"/>
</dbReference>
<reference evidence="5" key="1">
    <citation type="submission" date="2016-07" db="EMBL/GenBank/DDBJ databases">
        <title>Microvirga ossetica sp. nov. a new species of rhizobia isolated from root nodules of the legume species Vicia alpestris Steven originated from North Ossetia region in the Caucasus.</title>
        <authorList>
            <person name="Safronova V.I."/>
            <person name="Kuznetsova I.G."/>
            <person name="Sazanova A.L."/>
            <person name="Belimov A."/>
            <person name="Andronov E."/>
            <person name="Osledkin Y.S."/>
            <person name="Onishchuk O.P."/>
            <person name="Kurchak O.N."/>
            <person name="Shaposhnikov A.I."/>
            <person name="Willems A."/>
            <person name="Tikhonovich I.A."/>
        </authorList>
    </citation>
    <scope>NUCLEOTIDE SEQUENCE [LARGE SCALE GENOMIC DNA]</scope>
    <source>
        <strain evidence="5">V5/3M</strain>
    </source>
</reference>
<dbReference type="SUPFAM" id="SSF53448">
    <property type="entry name" value="Nucleotide-diphospho-sugar transferases"/>
    <property type="match status" value="2"/>
</dbReference>
<dbReference type="Pfam" id="PF00535">
    <property type="entry name" value="Glycos_transf_2"/>
    <property type="match status" value="2"/>
</dbReference>
<evidence type="ECO:0000256" key="3">
    <source>
        <dbReference type="ARBA" id="ARBA00022679"/>
    </source>
</evidence>
<evidence type="ECO:0000313" key="5">
    <source>
        <dbReference type="EMBL" id="ANY77695.1"/>
    </source>
</evidence>
<dbReference type="KEGG" id="moc:BB934_05155"/>
<dbReference type="GO" id="GO:0016757">
    <property type="term" value="F:glycosyltransferase activity"/>
    <property type="evidence" value="ECO:0007669"/>
    <property type="project" value="UniProtKB-KW"/>
</dbReference>
<dbReference type="PANTHER" id="PTHR43179:SF12">
    <property type="entry name" value="GALACTOFURANOSYLTRANSFERASE GLFT2"/>
    <property type="match status" value="1"/>
</dbReference>
<evidence type="ECO:0000256" key="1">
    <source>
        <dbReference type="ARBA" id="ARBA00006739"/>
    </source>
</evidence>
<protein>
    <recommendedName>
        <fullName evidence="4">Glycosyltransferase 2-like domain-containing protein</fullName>
    </recommendedName>
</protein>
<gene>
    <name evidence="5" type="ORF">BB934_05155</name>
</gene>
<evidence type="ECO:0000259" key="4">
    <source>
        <dbReference type="Pfam" id="PF00535"/>
    </source>
</evidence>
<keyword evidence="3" id="KW-0808">Transferase</keyword>
<dbReference type="InterPro" id="IPR029044">
    <property type="entry name" value="Nucleotide-diphossugar_trans"/>
</dbReference>
<name>A0A1B2ECK3_9HYPH</name>
<dbReference type="Gene3D" id="3.90.550.10">
    <property type="entry name" value="Spore Coat Polysaccharide Biosynthesis Protein SpsA, Chain A"/>
    <property type="match status" value="2"/>
</dbReference>
<feature type="domain" description="Glycosyltransferase 2-like" evidence="4">
    <location>
        <begin position="380"/>
        <end position="494"/>
    </location>
</feature>
<feature type="domain" description="Glycosyltransferase 2-like" evidence="4">
    <location>
        <begin position="111"/>
        <end position="230"/>
    </location>
</feature>
<accession>A0A1B2ECK3</accession>
<dbReference type="AlphaFoldDB" id="A0A1B2ECK3"/>
<dbReference type="InterPro" id="IPR001173">
    <property type="entry name" value="Glyco_trans_2-like"/>
</dbReference>
<organism evidence="5">
    <name type="scientific">Microvirga ossetica</name>
    <dbReference type="NCBI Taxonomy" id="1882682"/>
    <lineage>
        <taxon>Bacteria</taxon>
        <taxon>Pseudomonadati</taxon>
        <taxon>Pseudomonadota</taxon>
        <taxon>Alphaproteobacteria</taxon>
        <taxon>Hyphomicrobiales</taxon>
        <taxon>Methylobacteriaceae</taxon>
        <taxon>Microvirga</taxon>
    </lineage>
</organism>
<sequence>MKKGHHPNPAFENLRVPARAKIPQTHLYRVTASPILCRVPPTKYLAAYQIKTRLHKLYNTFDEYRRRATLMPDAIGPELWESDLRVVAYMDNSKKKLASDYAALPQGTLISIIMTTRDRAAIVADAIVSVLVQSYENWELIVVDDASDNPQTEAAVRQFGDSRIKYVPLAVATGIGGARNVGLEHASGPVIGYLDDDTQWDPDFLLILLNQLHSQDARIAYGAHVMWDKFDPDARLGVAFKGVRFAPFNRPLLENRDNIAPITVLHDRELLSDAGWFDSSLKQQVGWDFILRMTEVAQPLAVPCLLSHSFQGHSEGKAGADEDATTALRSVQSKLVGRADWSQPFTTIDGQDHLAFSIARPARALRQPKLGRLPVEPVQIVIPNYESVPELEMCLRSIAEHTPTPYHVLVVDNGSSEEAYAQLEKLPKRFENVRLINEDQNSGFSFAVNRGLAEVMNCNEKILILNNDTLATPDWLDELRYVLFKHADVGMAVPRQVLPADNRITKVHMPGAVKALECDINLSIHHNNILDLEFDREDGLVELTYAPLFCGLLRPETIRAAGGLDSGNAPHYRSDWILCDFIRRHLQQRIIYTPHSKVYHLQGVATEIRKSTGEDFLGRGKAQIAEAGPQARR</sequence>
<keyword evidence="2" id="KW-0328">Glycosyltransferase</keyword>